<evidence type="ECO:0008006" key="3">
    <source>
        <dbReference type="Google" id="ProtNLM"/>
    </source>
</evidence>
<feature type="transmembrane region" description="Helical" evidence="1">
    <location>
        <begin position="42"/>
        <end position="62"/>
    </location>
</feature>
<keyword evidence="1" id="KW-0812">Transmembrane</keyword>
<evidence type="ECO:0000313" key="2">
    <source>
        <dbReference type="EMBL" id="KOF88120.1"/>
    </source>
</evidence>
<protein>
    <recommendedName>
        <fullName evidence="3">Neurexin/syndecan/glycophorin C domain-containing protein</fullName>
    </recommendedName>
</protein>
<sequence length="107" mass="12226">MCGFEEITQAPDPVESRPFDQSLVNITYPNTLDKGMALYERVVIGVVLSLFLLILIIVLYIICYHTRQKGDYETKEAKGADLADNPDMAIMYNQEGLPIPKRQEWFV</sequence>
<dbReference type="AlphaFoldDB" id="A0A0L8HH89"/>
<accession>A0A0L8HH89</accession>
<dbReference type="STRING" id="37653.A0A0L8HH89"/>
<dbReference type="EMBL" id="KQ418248">
    <property type="protein sequence ID" value="KOF88120.1"/>
    <property type="molecule type" value="Genomic_DNA"/>
</dbReference>
<keyword evidence="1" id="KW-0472">Membrane</keyword>
<reference evidence="2" key="1">
    <citation type="submission" date="2015-07" db="EMBL/GenBank/DDBJ databases">
        <title>MeaNS - Measles Nucleotide Surveillance Program.</title>
        <authorList>
            <person name="Tran T."/>
            <person name="Druce J."/>
        </authorList>
    </citation>
    <scope>NUCLEOTIDE SEQUENCE</scope>
    <source>
        <strain evidence="2">UCB-OBI-ISO-001</strain>
        <tissue evidence="2">Gonad</tissue>
    </source>
</reference>
<name>A0A0L8HH89_OCTBM</name>
<dbReference type="OrthoDB" id="26719at2759"/>
<gene>
    <name evidence="2" type="ORF">OCBIM_22015444mg</name>
</gene>
<organism evidence="2">
    <name type="scientific">Octopus bimaculoides</name>
    <name type="common">California two-spotted octopus</name>
    <dbReference type="NCBI Taxonomy" id="37653"/>
    <lineage>
        <taxon>Eukaryota</taxon>
        <taxon>Metazoa</taxon>
        <taxon>Spiralia</taxon>
        <taxon>Lophotrochozoa</taxon>
        <taxon>Mollusca</taxon>
        <taxon>Cephalopoda</taxon>
        <taxon>Coleoidea</taxon>
        <taxon>Octopodiformes</taxon>
        <taxon>Octopoda</taxon>
        <taxon>Incirrata</taxon>
        <taxon>Octopodidae</taxon>
        <taxon>Octopus</taxon>
    </lineage>
</organism>
<keyword evidence="1" id="KW-1133">Transmembrane helix</keyword>
<proteinExistence type="predicted"/>
<evidence type="ECO:0000256" key="1">
    <source>
        <dbReference type="SAM" id="Phobius"/>
    </source>
</evidence>